<dbReference type="SUPFAM" id="SSF51206">
    <property type="entry name" value="cAMP-binding domain-like"/>
    <property type="match status" value="1"/>
</dbReference>
<dbReference type="SUPFAM" id="SSF46785">
    <property type="entry name" value="Winged helix' DNA-binding domain"/>
    <property type="match status" value="1"/>
</dbReference>
<protein>
    <submittedName>
        <fullName evidence="7">Helix-turn-helix domain-containing protein</fullName>
    </submittedName>
</protein>
<evidence type="ECO:0000313" key="8">
    <source>
        <dbReference type="Proteomes" id="UP001469365"/>
    </source>
</evidence>
<dbReference type="Pfam" id="PF13545">
    <property type="entry name" value="HTH_Crp_2"/>
    <property type="match status" value="1"/>
</dbReference>
<evidence type="ECO:0000259" key="6">
    <source>
        <dbReference type="PROSITE" id="PS51063"/>
    </source>
</evidence>
<dbReference type="InterPro" id="IPR050397">
    <property type="entry name" value="Env_Response_Regulators"/>
</dbReference>
<comment type="caution">
    <text evidence="7">The sequence shown here is derived from an EMBL/GenBank/DDBJ whole genome shotgun (WGS) entry which is preliminary data.</text>
</comment>
<keyword evidence="8" id="KW-1185">Reference proteome</keyword>
<feature type="domain" description="Cyclic nucleotide-binding" evidence="5">
    <location>
        <begin position="26"/>
        <end position="135"/>
    </location>
</feature>
<proteinExistence type="predicted"/>
<name>A0ABU9DK00_9BACL</name>
<feature type="domain" description="HTH crp-type" evidence="6">
    <location>
        <begin position="149"/>
        <end position="222"/>
    </location>
</feature>
<dbReference type="PANTHER" id="PTHR24567:SF26">
    <property type="entry name" value="REGULATORY PROTEIN YEIL"/>
    <property type="match status" value="1"/>
</dbReference>
<reference evidence="7 8" key="1">
    <citation type="submission" date="2024-04" db="EMBL/GenBank/DDBJ databases">
        <title>draft genome sequnece of Paenibacillus filicis.</title>
        <authorList>
            <person name="Kim D.-U."/>
        </authorList>
    </citation>
    <scope>NUCLEOTIDE SEQUENCE [LARGE SCALE GENOMIC DNA]</scope>
    <source>
        <strain evidence="7 8">KACC14197</strain>
    </source>
</reference>
<dbReference type="EMBL" id="JBBPCC010000008">
    <property type="protein sequence ID" value="MEK8129104.1"/>
    <property type="molecule type" value="Genomic_DNA"/>
</dbReference>
<dbReference type="PANTHER" id="PTHR24567">
    <property type="entry name" value="CRP FAMILY TRANSCRIPTIONAL REGULATORY PROTEIN"/>
    <property type="match status" value="1"/>
</dbReference>
<dbReference type="InterPro" id="IPR036390">
    <property type="entry name" value="WH_DNA-bd_sf"/>
</dbReference>
<keyword evidence="4" id="KW-0804">Transcription</keyword>
<sequence>MERSRDRHAIQELVERNGLLPVFHPEVIAAMELRIYTDREIVCAIGDYLEGLQVLVKGRLKIHTSLPNGKTMLLRFTEPPTLIGDVEWMARYPVGNTVEAVGATMLLFVSRECLLEKEMDNPAFLQFMIRNLSHKLFTNGQSTALNRLYPLENRFASYLLALLPDQDPASSGRARELRTSTLGEMAELLGTSYRHLNRVIARLTQEGVVERKRGGLRVLDESRLRELAHNHRYI</sequence>
<dbReference type="InterPro" id="IPR014710">
    <property type="entry name" value="RmlC-like_jellyroll"/>
</dbReference>
<dbReference type="PROSITE" id="PS51063">
    <property type="entry name" value="HTH_CRP_2"/>
    <property type="match status" value="1"/>
</dbReference>
<dbReference type="Gene3D" id="2.60.120.10">
    <property type="entry name" value="Jelly Rolls"/>
    <property type="match status" value="1"/>
</dbReference>
<dbReference type="Proteomes" id="UP001469365">
    <property type="component" value="Unassembled WGS sequence"/>
</dbReference>
<evidence type="ECO:0000259" key="5">
    <source>
        <dbReference type="PROSITE" id="PS50042"/>
    </source>
</evidence>
<keyword evidence="1" id="KW-0805">Transcription regulation</keyword>
<dbReference type="InterPro" id="IPR000595">
    <property type="entry name" value="cNMP-bd_dom"/>
</dbReference>
<dbReference type="SMART" id="SM00100">
    <property type="entry name" value="cNMP"/>
    <property type="match status" value="1"/>
</dbReference>
<dbReference type="InterPro" id="IPR018490">
    <property type="entry name" value="cNMP-bd_dom_sf"/>
</dbReference>
<dbReference type="CDD" id="cd00038">
    <property type="entry name" value="CAP_ED"/>
    <property type="match status" value="1"/>
</dbReference>
<dbReference type="RefSeq" id="WP_341416197.1">
    <property type="nucleotide sequence ID" value="NZ_JBBPCC010000008.1"/>
</dbReference>
<evidence type="ECO:0000313" key="7">
    <source>
        <dbReference type="EMBL" id="MEK8129104.1"/>
    </source>
</evidence>
<organism evidence="7 8">
    <name type="scientific">Paenibacillus filicis</name>
    <dbReference type="NCBI Taxonomy" id="669464"/>
    <lineage>
        <taxon>Bacteria</taxon>
        <taxon>Bacillati</taxon>
        <taxon>Bacillota</taxon>
        <taxon>Bacilli</taxon>
        <taxon>Bacillales</taxon>
        <taxon>Paenibacillaceae</taxon>
        <taxon>Paenibacillus</taxon>
    </lineage>
</organism>
<evidence type="ECO:0000256" key="2">
    <source>
        <dbReference type="ARBA" id="ARBA00023125"/>
    </source>
</evidence>
<dbReference type="Pfam" id="PF00027">
    <property type="entry name" value="cNMP_binding"/>
    <property type="match status" value="1"/>
</dbReference>
<gene>
    <name evidence="7" type="ORF">WMW72_14460</name>
</gene>
<evidence type="ECO:0000256" key="4">
    <source>
        <dbReference type="ARBA" id="ARBA00023163"/>
    </source>
</evidence>
<evidence type="ECO:0000256" key="3">
    <source>
        <dbReference type="ARBA" id="ARBA00023159"/>
    </source>
</evidence>
<evidence type="ECO:0000256" key="1">
    <source>
        <dbReference type="ARBA" id="ARBA00023015"/>
    </source>
</evidence>
<dbReference type="PROSITE" id="PS50042">
    <property type="entry name" value="CNMP_BINDING_3"/>
    <property type="match status" value="1"/>
</dbReference>
<keyword evidence="3" id="KW-0010">Activator</keyword>
<keyword evidence="2" id="KW-0238">DNA-binding</keyword>
<dbReference type="InterPro" id="IPR012318">
    <property type="entry name" value="HTH_CRP"/>
</dbReference>
<accession>A0ABU9DK00</accession>